<protein>
    <submittedName>
        <fullName evidence="1">Uncharacterized protein</fullName>
    </submittedName>
</protein>
<evidence type="ECO:0000313" key="1">
    <source>
        <dbReference type="EMBL" id="MFD1601906.1"/>
    </source>
</evidence>
<name>A0ABW4H9J6_9FLAO</name>
<comment type="caution">
    <text evidence="1">The sequence shown here is derived from an EMBL/GenBank/DDBJ whole genome shotgun (WGS) entry which is preliminary data.</text>
</comment>
<keyword evidence="2" id="KW-1185">Reference proteome</keyword>
<dbReference type="Proteomes" id="UP001597138">
    <property type="component" value="Unassembled WGS sequence"/>
</dbReference>
<dbReference type="RefSeq" id="WP_379816338.1">
    <property type="nucleotide sequence ID" value="NZ_JBHUDZ010000002.1"/>
</dbReference>
<sequence>MRIYLGYFFYFILFSISSSAQRNITYSGLLLEKANNYTGQNFKGSVKTVYLKAYAINKSLTNSERSDFMMNNDVRGHKYVRFDNHGRIEETLGATFGESYIIDINKKKSRQYKYDESDWNEKSKQEIKLKQYYPISNHNLLIKVNKIEIPKDTVIIGDKIWEEYSEDVYKYIYNKNGQILEEQEYIFYRVAPVIESKIPVSDDLFTRKLFFYNDSNQVVNQKIVGGHLSQKMAYTDMGTQSNF</sequence>
<organism evidence="1 2">
    <name type="scientific">Flavobacterium artemisiae</name>
    <dbReference type="NCBI Taxonomy" id="2126556"/>
    <lineage>
        <taxon>Bacteria</taxon>
        <taxon>Pseudomonadati</taxon>
        <taxon>Bacteroidota</taxon>
        <taxon>Flavobacteriia</taxon>
        <taxon>Flavobacteriales</taxon>
        <taxon>Flavobacteriaceae</taxon>
        <taxon>Flavobacterium</taxon>
    </lineage>
</organism>
<gene>
    <name evidence="1" type="ORF">ACFSC2_04045</name>
</gene>
<dbReference type="EMBL" id="JBHUDZ010000002">
    <property type="protein sequence ID" value="MFD1601906.1"/>
    <property type="molecule type" value="Genomic_DNA"/>
</dbReference>
<accession>A0ABW4H9J6</accession>
<proteinExistence type="predicted"/>
<reference evidence="2" key="1">
    <citation type="journal article" date="2019" name="Int. J. Syst. Evol. Microbiol.">
        <title>The Global Catalogue of Microorganisms (GCM) 10K type strain sequencing project: providing services to taxonomists for standard genome sequencing and annotation.</title>
        <authorList>
            <consortium name="The Broad Institute Genomics Platform"/>
            <consortium name="The Broad Institute Genome Sequencing Center for Infectious Disease"/>
            <person name="Wu L."/>
            <person name="Ma J."/>
        </authorList>
    </citation>
    <scope>NUCLEOTIDE SEQUENCE [LARGE SCALE GENOMIC DNA]</scope>
    <source>
        <strain evidence="2">CCUG 70865</strain>
    </source>
</reference>
<evidence type="ECO:0000313" key="2">
    <source>
        <dbReference type="Proteomes" id="UP001597138"/>
    </source>
</evidence>